<keyword evidence="7" id="KW-1185">Reference proteome</keyword>
<organism evidence="6 7">
    <name type="scientific">Albidovulum sediminis</name>
    <dbReference type="NCBI Taxonomy" id="3066345"/>
    <lineage>
        <taxon>Bacteria</taxon>
        <taxon>Pseudomonadati</taxon>
        <taxon>Pseudomonadota</taxon>
        <taxon>Alphaproteobacteria</taxon>
        <taxon>Rhodobacterales</taxon>
        <taxon>Paracoccaceae</taxon>
        <taxon>Albidovulum</taxon>
    </lineage>
</organism>
<feature type="chain" id="PRO_5046781536" evidence="4">
    <location>
        <begin position="24"/>
        <end position="386"/>
    </location>
</feature>
<dbReference type="InterPro" id="IPR051010">
    <property type="entry name" value="BCAA_transport"/>
</dbReference>
<proteinExistence type="inferred from homology"/>
<evidence type="ECO:0000313" key="6">
    <source>
        <dbReference type="EMBL" id="MCT8330684.1"/>
    </source>
</evidence>
<evidence type="ECO:0000259" key="5">
    <source>
        <dbReference type="Pfam" id="PF13458"/>
    </source>
</evidence>
<protein>
    <submittedName>
        <fullName evidence="6">Penicillin-binding protein activator</fullName>
    </submittedName>
</protein>
<dbReference type="CDD" id="cd06339">
    <property type="entry name" value="PBP1_YraM_LppC_lipoprotein-like"/>
    <property type="match status" value="1"/>
</dbReference>
<dbReference type="InterPro" id="IPR028082">
    <property type="entry name" value="Peripla_BP_I"/>
</dbReference>
<keyword evidence="3" id="KW-0813">Transport</keyword>
<feature type="signal peptide" evidence="4">
    <location>
        <begin position="1"/>
        <end position="23"/>
    </location>
</feature>
<dbReference type="Pfam" id="PF13458">
    <property type="entry name" value="Peripla_BP_6"/>
    <property type="match status" value="1"/>
</dbReference>
<evidence type="ECO:0000313" key="7">
    <source>
        <dbReference type="Proteomes" id="UP001205601"/>
    </source>
</evidence>
<dbReference type="Gene3D" id="3.40.50.2300">
    <property type="match status" value="2"/>
</dbReference>
<evidence type="ECO:0000256" key="3">
    <source>
        <dbReference type="ARBA" id="ARBA00022970"/>
    </source>
</evidence>
<comment type="similarity">
    <text evidence="1">Belongs to the leucine-binding protein family.</text>
</comment>
<comment type="caution">
    <text evidence="6">The sequence shown here is derived from an EMBL/GenBank/DDBJ whole genome shotgun (WGS) entry which is preliminary data.</text>
</comment>
<feature type="domain" description="Leucine-binding protein" evidence="5">
    <location>
        <begin position="39"/>
        <end position="369"/>
    </location>
</feature>
<reference evidence="7" key="1">
    <citation type="submission" date="2023-07" db="EMBL/GenBank/DDBJ databases">
        <title>Defluviimonas sediminis sp. nov., isolated from mangrove sediment.</title>
        <authorList>
            <person name="Liu L."/>
            <person name="Li J."/>
            <person name="Huang Y."/>
            <person name="Pan J."/>
            <person name="Li M."/>
        </authorList>
    </citation>
    <scope>NUCLEOTIDE SEQUENCE [LARGE SCALE GENOMIC DNA]</scope>
    <source>
        <strain evidence="7">FT324</strain>
    </source>
</reference>
<dbReference type="Proteomes" id="UP001205601">
    <property type="component" value="Unassembled WGS sequence"/>
</dbReference>
<dbReference type="InterPro" id="IPR028081">
    <property type="entry name" value="Leu-bd"/>
</dbReference>
<sequence length="386" mass="38558">MFAVLGFARKPMAWLALSLLPLAACGPMPGGGSVAPGKPVPVGLLVPSGSGNASDEVLAQNLRQAAEMAASDLEGASVDLRVYSTGSDAAGAAAAAQRAVSEGAAVILGPVYAESANAAGKAVAGSGVNVLAFSNVTDIAGGNVFVLGQTFPNTAERLVRFAAAQGRNRIFVLHEQTAAGDTGRRAIEAAIARSPATHAGTASYEFSQQGIITAAPQIVARIKAAGANAVFLTADSGGALQLLAQLLPESGLDTTAIKLIGLTRWDTSPANLTLSGLQGGWFALPDPGPSSSFQARFTARYGSIPLPVAGLAYDGVAAIGALARSGAPNALSASALTQGAGFAGVNGVFRLLSDGTNQRALAVAEIRNGQIVVLDPAPRSFGGAGF</sequence>
<evidence type="ECO:0000256" key="2">
    <source>
        <dbReference type="ARBA" id="ARBA00022729"/>
    </source>
</evidence>
<accession>A0ABT2NP67</accession>
<dbReference type="PANTHER" id="PTHR30483">
    <property type="entry name" value="LEUCINE-SPECIFIC-BINDING PROTEIN"/>
    <property type="match status" value="1"/>
</dbReference>
<name>A0ABT2NP67_9RHOB</name>
<evidence type="ECO:0000256" key="1">
    <source>
        <dbReference type="ARBA" id="ARBA00010062"/>
    </source>
</evidence>
<keyword evidence="3" id="KW-0029">Amino-acid transport</keyword>
<dbReference type="RefSeq" id="WP_261496539.1">
    <property type="nucleotide sequence ID" value="NZ_JAOCQF010000002.1"/>
</dbReference>
<dbReference type="PANTHER" id="PTHR30483:SF6">
    <property type="entry name" value="PERIPLASMIC BINDING PROTEIN OF ABC TRANSPORTER FOR NATURAL AMINO ACIDS"/>
    <property type="match status" value="1"/>
</dbReference>
<keyword evidence="2 4" id="KW-0732">Signal</keyword>
<gene>
    <name evidence="6" type="ORF">N5I32_14255</name>
</gene>
<dbReference type="EMBL" id="JAOCQF010000002">
    <property type="protein sequence ID" value="MCT8330684.1"/>
    <property type="molecule type" value="Genomic_DNA"/>
</dbReference>
<evidence type="ECO:0000256" key="4">
    <source>
        <dbReference type="SAM" id="SignalP"/>
    </source>
</evidence>
<dbReference type="SUPFAM" id="SSF53822">
    <property type="entry name" value="Periplasmic binding protein-like I"/>
    <property type="match status" value="1"/>
</dbReference>